<evidence type="ECO:0000259" key="12">
    <source>
        <dbReference type="Pfam" id="PF12019"/>
    </source>
</evidence>
<evidence type="ECO:0000256" key="6">
    <source>
        <dbReference type="ARBA" id="ARBA00022692"/>
    </source>
</evidence>
<evidence type="ECO:0000313" key="14">
    <source>
        <dbReference type="Proteomes" id="UP000197068"/>
    </source>
</evidence>
<evidence type="ECO:0000256" key="4">
    <source>
        <dbReference type="ARBA" id="ARBA00022481"/>
    </source>
</evidence>
<comment type="subcellular location">
    <subcellularLocation>
        <location evidence="1">Cell inner membrane</location>
        <topology evidence="1">Single-pass membrane protein</topology>
    </subcellularLocation>
</comment>
<keyword evidence="7 11" id="KW-1133">Transmembrane helix</keyword>
<keyword evidence="3" id="KW-1003">Cell membrane</keyword>
<dbReference type="Pfam" id="PF12019">
    <property type="entry name" value="GspH"/>
    <property type="match status" value="1"/>
</dbReference>
<dbReference type="RefSeq" id="WP_057180064.1">
    <property type="nucleotide sequence ID" value="NZ_BDQM01000002.1"/>
</dbReference>
<evidence type="ECO:0000256" key="10">
    <source>
        <dbReference type="ARBA" id="ARBA00030775"/>
    </source>
</evidence>
<keyword evidence="14" id="KW-1185">Reference proteome</keyword>
<evidence type="ECO:0000256" key="1">
    <source>
        <dbReference type="ARBA" id="ARBA00004377"/>
    </source>
</evidence>
<organism evidence="13 14">
    <name type="scientific">Colwellia marinimaniae</name>
    <dbReference type="NCBI Taxonomy" id="1513592"/>
    <lineage>
        <taxon>Bacteria</taxon>
        <taxon>Pseudomonadati</taxon>
        <taxon>Pseudomonadota</taxon>
        <taxon>Gammaproteobacteria</taxon>
        <taxon>Alteromonadales</taxon>
        <taxon>Colwelliaceae</taxon>
        <taxon>Colwellia</taxon>
    </lineage>
</organism>
<evidence type="ECO:0000256" key="7">
    <source>
        <dbReference type="ARBA" id="ARBA00022989"/>
    </source>
</evidence>
<sequence>MPFFLIKSNNPQKVNYNNSSKGFSLVELMITIAVAAIMITIAIPSMTVFLVKMRIDNEISQLNRLVLSARNSAITMEQNVIICPLENGVCTTNWQNELTAFIDLDNNGLYTDDPLAPDTLVKIKAATTAGDTITYAGQTSIRFAPTGTLTTAASIFIYCPQNDKSLGRAIVLSISGRTYVTTDANNDGHDEFRNGGNVICP</sequence>
<evidence type="ECO:0000256" key="3">
    <source>
        <dbReference type="ARBA" id="ARBA00022475"/>
    </source>
</evidence>
<evidence type="ECO:0000256" key="11">
    <source>
        <dbReference type="SAM" id="Phobius"/>
    </source>
</evidence>
<keyword evidence="5" id="KW-0997">Cell inner membrane</keyword>
<evidence type="ECO:0000256" key="2">
    <source>
        <dbReference type="ARBA" id="ARBA00021549"/>
    </source>
</evidence>
<dbReference type="InterPro" id="IPR022346">
    <property type="entry name" value="T2SS_GspH"/>
</dbReference>
<dbReference type="NCBIfam" id="TIGR02532">
    <property type="entry name" value="IV_pilin_GFxxxE"/>
    <property type="match status" value="1"/>
</dbReference>
<name>A0ABQ0MQV6_9GAMM</name>
<accession>A0ABQ0MQV6</accession>
<reference evidence="13 14" key="1">
    <citation type="submission" date="2017-06" db="EMBL/GenBank/DDBJ databases">
        <title>Whole Genome Sequences of Colwellia marinimaniae MTCD1.</title>
        <authorList>
            <person name="Kusumoto H."/>
            <person name="Inoue M."/>
            <person name="Tanikawa K."/>
            <person name="Maeji H."/>
            <person name="Cameron J.H."/>
            <person name="Bartlett D.H."/>
        </authorList>
    </citation>
    <scope>NUCLEOTIDE SEQUENCE [LARGE SCALE GENOMIC DNA]</scope>
    <source>
        <strain evidence="13 14">MTCD1</strain>
    </source>
</reference>
<keyword evidence="4" id="KW-0488">Methylation</keyword>
<feature type="domain" description="General secretion pathway GspH" evidence="12">
    <location>
        <begin position="60"/>
        <end position="176"/>
    </location>
</feature>
<dbReference type="EMBL" id="BDQM01000002">
    <property type="protein sequence ID" value="GAW94757.1"/>
    <property type="molecule type" value="Genomic_DNA"/>
</dbReference>
<evidence type="ECO:0000256" key="5">
    <source>
        <dbReference type="ARBA" id="ARBA00022519"/>
    </source>
</evidence>
<proteinExistence type="inferred from homology"/>
<dbReference type="PROSITE" id="PS00409">
    <property type="entry name" value="PROKAR_NTER_METHYL"/>
    <property type="match status" value="1"/>
</dbReference>
<dbReference type="Pfam" id="PF07963">
    <property type="entry name" value="N_methyl"/>
    <property type="match status" value="1"/>
</dbReference>
<dbReference type="SUPFAM" id="SSF54523">
    <property type="entry name" value="Pili subunits"/>
    <property type="match status" value="1"/>
</dbReference>
<dbReference type="InterPro" id="IPR045584">
    <property type="entry name" value="Pilin-like"/>
</dbReference>
<dbReference type="Gene3D" id="3.55.40.10">
    <property type="entry name" value="minor pseudopilin epsh domain"/>
    <property type="match status" value="1"/>
</dbReference>
<evidence type="ECO:0000313" key="13">
    <source>
        <dbReference type="EMBL" id="GAW94757.1"/>
    </source>
</evidence>
<comment type="similarity">
    <text evidence="9">Belongs to the GSP H family.</text>
</comment>
<dbReference type="InterPro" id="IPR012902">
    <property type="entry name" value="N_methyl_site"/>
</dbReference>
<evidence type="ECO:0000256" key="9">
    <source>
        <dbReference type="ARBA" id="ARBA00025772"/>
    </source>
</evidence>
<protein>
    <recommendedName>
        <fullName evidence="2">Type II secretion system protein H</fullName>
    </recommendedName>
    <alternativeName>
        <fullName evidence="10">General secretion pathway protein H</fullName>
    </alternativeName>
</protein>
<keyword evidence="8 11" id="KW-0472">Membrane</keyword>
<evidence type="ECO:0000256" key="8">
    <source>
        <dbReference type="ARBA" id="ARBA00023136"/>
    </source>
</evidence>
<comment type="caution">
    <text evidence="13">The sequence shown here is derived from an EMBL/GenBank/DDBJ whole genome shotgun (WGS) entry which is preliminary data.</text>
</comment>
<dbReference type="Proteomes" id="UP000197068">
    <property type="component" value="Unassembled WGS sequence"/>
</dbReference>
<feature type="transmembrane region" description="Helical" evidence="11">
    <location>
        <begin position="28"/>
        <end position="51"/>
    </location>
</feature>
<gene>
    <name evidence="13" type="primary">fimU</name>
    <name evidence="13" type="ORF">MTCD1_00354</name>
</gene>
<keyword evidence="6 11" id="KW-0812">Transmembrane</keyword>